<organism evidence="1 2">
    <name type="scientific">Rhizobium binae</name>
    <dbReference type="NCBI Taxonomy" id="1138190"/>
    <lineage>
        <taxon>Bacteria</taxon>
        <taxon>Pseudomonadati</taxon>
        <taxon>Pseudomonadota</taxon>
        <taxon>Alphaproteobacteria</taxon>
        <taxon>Hyphomicrobiales</taxon>
        <taxon>Rhizobiaceae</taxon>
        <taxon>Rhizobium/Agrobacterium group</taxon>
        <taxon>Rhizobium</taxon>
    </lineage>
</organism>
<comment type="caution">
    <text evidence="1">The sequence shown here is derived from an EMBL/GenBank/DDBJ whole genome shotgun (WGS) entry which is preliminary data.</text>
</comment>
<sequence>MAECALQSGIPAVATSEHKLGKQPWDALIENGTIVSASLVTESAS</sequence>
<proteinExistence type="predicted"/>
<name>A0ABV2MR41_9HYPH</name>
<keyword evidence="2" id="KW-1185">Reference proteome</keyword>
<protein>
    <submittedName>
        <fullName evidence="1">Uncharacterized protein</fullName>
    </submittedName>
</protein>
<gene>
    <name evidence="1" type="ORF">ABID08_006317</name>
</gene>
<dbReference type="EMBL" id="JBEPMY010000040">
    <property type="protein sequence ID" value="MET3758933.1"/>
    <property type="molecule type" value="Genomic_DNA"/>
</dbReference>
<accession>A0ABV2MR41</accession>
<evidence type="ECO:0000313" key="2">
    <source>
        <dbReference type="Proteomes" id="UP001549077"/>
    </source>
</evidence>
<reference evidence="1 2" key="1">
    <citation type="submission" date="2024-06" db="EMBL/GenBank/DDBJ databases">
        <title>Genomic Encyclopedia of Type Strains, Phase IV (KMG-IV): sequencing the most valuable type-strain genomes for metagenomic binning, comparative biology and taxonomic classification.</title>
        <authorList>
            <person name="Goeker M."/>
        </authorList>
    </citation>
    <scope>NUCLEOTIDE SEQUENCE [LARGE SCALE GENOMIC DNA]</scope>
    <source>
        <strain evidence="1 2">DSM 29288</strain>
    </source>
</reference>
<dbReference type="Proteomes" id="UP001549077">
    <property type="component" value="Unassembled WGS sequence"/>
</dbReference>
<evidence type="ECO:0000313" key="1">
    <source>
        <dbReference type="EMBL" id="MET3758933.1"/>
    </source>
</evidence>